<dbReference type="Proteomes" id="UP000800036">
    <property type="component" value="Unassembled WGS sequence"/>
</dbReference>
<dbReference type="EMBL" id="ML976678">
    <property type="protein sequence ID" value="KAF1973776.1"/>
    <property type="molecule type" value="Genomic_DNA"/>
</dbReference>
<gene>
    <name evidence="2" type="ORF">BU23DRAFT_553786</name>
</gene>
<feature type="compositionally biased region" description="Basic residues" evidence="1">
    <location>
        <begin position="156"/>
        <end position="170"/>
    </location>
</feature>
<organism evidence="2 3">
    <name type="scientific">Bimuria novae-zelandiae CBS 107.79</name>
    <dbReference type="NCBI Taxonomy" id="1447943"/>
    <lineage>
        <taxon>Eukaryota</taxon>
        <taxon>Fungi</taxon>
        <taxon>Dikarya</taxon>
        <taxon>Ascomycota</taxon>
        <taxon>Pezizomycotina</taxon>
        <taxon>Dothideomycetes</taxon>
        <taxon>Pleosporomycetidae</taxon>
        <taxon>Pleosporales</taxon>
        <taxon>Massarineae</taxon>
        <taxon>Didymosphaeriaceae</taxon>
        <taxon>Bimuria</taxon>
    </lineage>
</organism>
<keyword evidence="3" id="KW-1185">Reference proteome</keyword>
<proteinExistence type="predicted"/>
<feature type="region of interest" description="Disordered" evidence="1">
    <location>
        <begin position="130"/>
        <end position="170"/>
    </location>
</feature>
<reference evidence="2" key="1">
    <citation type="journal article" date="2020" name="Stud. Mycol.">
        <title>101 Dothideomycetes genomes: a test case for predicting lifestyles and emergence of pathogens.</title>
        <authorList>
            <person name="Haridas S."/>
            <person name="Albert R."/>
            <person name="Binder M."/>
            <person name="Bloem J."/>
            <person name="Labutti K."/>
            <person name="Salamov A."/>
            <person name="Andreopoulos B."/>
            <person name="Baker S."/>
            <person name="Barry K."/>
            <person name="Bills G."/>
            <person name="Bluhm B."/>
            <person name="Cannon C."/>
            <person name="Castanera R."/>
            <person name="Culley D."/>
            <person name="Daum C."/>
            <person name="Ezra D."/>
            <person name="Gonzalez J."/>
            <person name="Henrissat B."/>
            <person name="Kuo A."/>
            <person name="Liang C."/>
            <person name="Lipzen A."/>
            <person name="Lutzoni F."/>
            <person name="Magnuson J."/>
            <person name="Mondo S."/>
            <person name="Nolan M."/>
            <person name="Ohm R."/>
            <person name="Pangilinan J."/>
            <person name="Park H.-J."/>
            <person name="Ramirez L."/>
            <person name="Alfaro M."/>
            <person name="Sun H."/>
            <person name="Tritt A."/>
            <person name="Yoshinaga Y."/>
            <person name="Zwiers L.-H."/>
            <person name="Turgeon B."/>
            <person name="Goodwin S."/>
            <person name="Spatafora J."/>
            <person name="Crous P."/>
            <person name="Grigoriev I."/>
        </authorList>
    </citation>
    <scope>NUCLEOTIDE SEQUENCE</scope>
    <source>
        <strain evidence="2">CBS 107.79</strain>
    </source>
</reference>
<evidence type="ECO:0000313" key="2">
    <source>
        <dbReference type="EMBL" id="KAF1973776.1"/>
    </source>
</evidence>
<protein>
    <submittedName>
        <fullName evidence="2">Uncharacterized protein</fullName>
    </submittedName>
</protein>
<sequence>MQPNGAISGPHSSCLASHALSPLHTHYTHASVSPPDALSPEGKPKNPRSLVQQQHHAIQVGGARAAFRGCLGGQATPATIRKPYHSYAPTRPRTADVEANVAIPSIRINPAYANISKVLFRLFQGLHSAGRPSGSSLSQGRSHKGGNEGSPCYWLRPRHVTPRARVRPPP</sequence>
<dbReference type="AlphaFoldDB" id="A0A6A5VFG4"/>
<evidence type="ECO:0000256" key="1">
    <source>
        <dbReference type="SAM" id="MobiDB-lite"/>
    </source>
</evidence>
<name>A0A6A5VFG4_9PLEO</name>
<accession>A0A6A5VFG4</accession>
<feature type="region of interest" description="Disordered" evidence="1">
    <location>
        <begin position="27"/>
        <end position="55"/>
    </location>
</feature>
<evidence type="ECO:0000313" key="3">
    <source>
        <dbReference type="Proteomes" id="UP000800036"/>
    </source>
</evidence>